<dbReference type="InterPro" id="IPR017853">
    <property type="entry name" value="GH"/>
</dbReference>
<comment type="similarity">
    <text evidence="1 6">Belongs to the glycosyl hydrolase 27 family.</text>
</comment>
<dbReference type="RefSeq" id="XP_009064138.1">
    <property type="nucleotide sequence ID" value="XM_009065890.1"/>
</dbReference>
<evidence type="ECO:0000256" key="7">
    <source>
        <dbReference type="SAM" id="SignalP"/>
    </source>
</evidence>
<protein>
    <recommendedName>
        <fullName evidence="6">Alpha-galactosidase</fullName>
        <ecNumber evidence="6">3.2.1.-</ecNumber>
    </recommendedName>
</protein>
<proteinExistence type="inferred from homology"/>
<dbReference type="PRINTS" id="PR00740">
    <property type="entry name" value="GLHYDRLASE27"/>
</dbReference>
<dbReference type="GO" id="GO:0016139">
    <property type="term" value="P:glycoside catabolic process"/>
    <property type="evidence" value="ECO:0007669"/>
    <property type="project" value="TreeGrafter"/>
</dbReference>
<reference evidence="9 10" key="1">
    <citation type="journal article" date="2013" name="Nature">
        <title>Insights into bilaterian evolution from three spiralian genomes.</title>
        <authorList>
            <person name="Simakov O."/>
            <person name="Marletaz F."/>
            <person name="Cho S.J."/>
            <person name="Edsinger-Gonzales E."/>
            <person name="Havlak P."/>
            <person name="Hellsten U."/>
            <person name="Kuo D.H."/>
            <person name="Larsson T."/>
            <person name="Lv J."/>
            <person name="Arendt D."/>
            <person name="Savage R."/>
            <person name="Osoegawa K."/>
            <person name="de Jong P."/>
            <person name="Grimwood J."/>
            <person name="Chapman J.A."/>
            <person name="Shapiro H."/>
            <person name="Aerts A."/>
            <person name="Otillar R.P."/>
            <person name="Terry A.Y."/>
            <person name="Boore J.L."/>
            <person name="Grigoriev I.V."/>
            <person name="Lindberg D.R."/>
            <person name="Seaver E.C."/>
            <person name="Weisblat D.A."/>
            <person name="Putnam N.H."/>
            <person name="Rokhsar D.S."/>
        </authorList>
    </citation>
    <scope>NUCLEOTIDE SEQUENCE [LARGE SCALE GENOMIC DNA]</scope>
</reference>
<dbReference type="AlphaFoldDB" id="V3Z3L2"/>
<dbReference type="Proteomes" id="UP000030746">
    <property type="component" value="Unassembled WGS sequence"/>
</dbReference>
<dbReference type="STRING" id="225164.V3Z3L2"/>
<evidence type="ECO:0000256" key="6">
    <source>
        <dbReference type="RuleBase" id="RU361168"/>
    </source>
</evidence>
<dbReference type="Pfam" id="PF17450">
    <property type="entry name" value="Melibiase_2_C"/>
    <property type="match status" value="1"/>
</dbReference>
<dbReference type="OMA" id="ATWGGQY"/>
<dbReference type="InterPro" id="IPR002241">
    <property type="entry name" value="Glyco_hydro_27"/>
</dbReference>
<gene>
    <name evidence="9" type="ORF">LOTGIDRAFT_235899</name>
</gene>
<dbReference type="SUPFAM" id="SSF51445">
    <property type="entry name" value="(Trans)glycosidases"/>
    <property type="match status" value="1"/>
</dbReference>
<feature type="signal peptide" evidence="7">
    <location>
        <begin position="1"/>
        <end position="17"/>
    </location>
</feature>
<keyword evidence="7" id="KW-0732">Signal</keyword>
<dbReference type="GO" id="GO:0004557">
    <property type="term" value="F:alpha-galactosidase activity"/>
    <property type="evidence" value="ECO:0007669"/>
    <property type="project" value="TreeGrafter"/>
</dbReference>
<dbReference type="FunFam" id="3.20.20.70:FF:000197">
    <property type="entry name" value="Alpha-galactosidase"/>
    <property type="match status" value="1"/>
</dbReference>
<dbReference type="InterPro" id="IPR013780">
    <property type="entry name" value="Glyco_hydro_b"/>
</dbReference>
<dbReference type="CDD" id="cd14792">
    <property type="entry name" value="GH27"/>
    <property type="match status" value="1"/>
</dbReference>
<keyword evidence="4" id="KW-0325">Glycoprotein</keyword>
<dbReference type="GeneID" id="20249995"/>
<dbReference type="SUPFAM" id="SSF51011">
    <property type="entry name" value="Glycosyl hydrolase domain"/>
    <property type="match status" value="1"/>
</dbReference>
<keyword evidence="5 6" id="KW-0326">Glycosidase</keyword>
<evidence type="ECO:0000256" key="2">
    <source>
        <dbReference type="ARBA" id="ARBA00022801"/>
    </source>
</evidence>
<dbReference type="EC" id="3.2.1.-" evidence="6"/>
<organism evidence="9 10">
    <name type="scientific">Lottia gigantea</name>
    <name type="common">Giant owl limpet</name>
    <dbReference type="NCBI Taxonomy" id="225164"/>
    <lineage>
        <taxon>Eukaryota</taxon>
        <taxon>Metazoa</taxon>
        <taxon>Spiralia</taxon>
        <taxon>Lophotrochozoa</taxon>
        <taxon>Mollusca</taxon>
        <taxon>Gastropoda</taxon>
        <taxon>Patellogastropoda</taxon>
        <taxon>Lottioidea</taxon>
        <taxon>Lottiidae</taxon>
        <taxon>Lottia</taxon>
    </lineage>
</organism>
<evidence type="ECO:0000256" key="5">
    <source>
        <dbReference type="ARBA" id="ARBA00023295"/>
    </source>
</evidence>
<dbReference type="HOGENOM" id="CLU_013093_0_0_1"/>
<dbReference type="Gene3D" id="3.20.20.70">
    <property type="entry name" value="Aldolase class I"/>
    <property type="match status" value="1"/>
</dbReference>
<feature type="domain" description="Alpha galactosidase A C-terminal" evidence="8">
    <location>
        <begin position="322"/>
        <end position="392"/>
    </location>
</feature>
<keyword evidence="2 6" id="KW-0378">Hydrolase</keyword>
<dbReference type="EMBL" id="KB203301">
    <property type="protein sequence ID" value="ESO85223.1"/>
    <property type="molecule type" value="Genomic_DNA"/>
</dbReference>
<accession>V3Z3L2</accession>
<dbReference type="CTD" id="20249995"/>
<keyword evidence="3 6" id="KW-1015">Disulfide bond</keyword>
<dbReference type="InterPro" id="IPR035373">
    <property type="entry name" value="Melibiase/NAGA_C"/>
</dbReference>
<evidence type="ECO:0000313" key="9">
    <source>
        <dbReference type="EMBL" id="ESO85223.1"/>
    </source>
</evidence>
<dbReference type="InterPro" id="IPR013785">
    <property type="entry name" value="Aldolase_TIM"/>
</dbReference>
<sequence>MAFLFLLVCVLPILVQSADNGLARTPPMGWLDWERFRCNTDCVNDPDNCISENLIKTMADLMASEGYKDAGYEYVCIDDCWPSHERGPDGRLVPDPERFPSGMKALADYVHSKGLKLGIYEDFGTETCAKYPGSEFYLQTDAQTFADWGIDLLKFDTCNSYSSDFQYGFPAMAFYLNQTGRPILFSCEWPHGESESNFTAIRQACNMWRTGLDIEDSWDSVVGVIDFYAKDAQNFSSFSGPGGWADPDEVIVGDFGLSYEEERAHFGMWAMFASPLLMSVDLRNIRNSSKALLQNRNILAINQDPLGHQATLKMELANGYVYVFTRTLVDNKIAVAVLNKAFNGMPTSVTMTGKDLGLTDESGYTITDGFTGDQIGSYGPTSEIIQNVNPSGIVIFVATPK</sequence>
<dbReference type="PANTHER" id="PTHR11452:SF83">
    <property type="entry name" value="ALPHA-GALACTOSIDASE"/>
    <property type="match status" value="1"/>
</dbReference>
<dbReference type="GO" id="GO:0005737">
    <property type="term" value="C:cytoplasm"/>
    <property type="evidence" value="ECO:0007669"/>
    <property type="project" value="TreeGrafter"/>
</dbReference>
<evidence type="ECO:0000256" key="4">
    <source>
        <dbReference type="ARBA" id="ARBA00023180"/>
    </source>
</evidence>
<name>V3Z3L2_LOTGI</name>
<evidence type="ECO:0000256" key="1">
    <source>
        <dbReference type="ARBA" id="ARBA00009743"/>
    </source>
</evidence>
<comment type="subunit">
    <text evidence="6">Homodimer.</text>
</comment>
<feature type="chain" id="PRO_5004715728" description="Alpha-galactosidase" evidence="7">
    <location>
        <begin position="18"/>
        <end position="401"/>
    </location>
</feature>
<dbReference type="PANTHER" id="PTHR11452">
    <property type="entry name" value="ALPHA-GALACTOSIDASE/ALPHA-N-ACETYLGALACTOSAMINIDASE"/>
    <property type="match status" value="1"/>
</dbReference>
<evidence type="ECO:0000256" key="3">
    <source>
        <dbReference type="ARBA" id="ARBA00023157"/>
    </source>
</evidence>
<evidence type="ECO:0000313" key="10">
    <source>
        <dbReference type="Proteomes" id="UP000030746"/>
    </source>
</evidence>
<dbReference type="Gene3D" id="2.60.40.1180">
    <property type="entry name" value="Golgi alpha-mannosidase II"/>
    <property type="match status" value="1"/>
</dbReference>
<dbReference type="Pfam" id="PF16499">
    <property type="entry name" value="Melibiase_2"/>
    <property type="match status" value="1"/>
</dbReference>
<evidence type="ECO:0000259" key="8">
    <source>
        <dbReference type="Pfam" id="PF17450"/>
    </source>
</evidence>
<dbReference type="GO" id="GO:0009311">
    <property type="term" value="P:oligosaccharide metabolic process"/>
    <property type="evidence" value="ECO:0007669"/>
    <property type="project" value="TreeGrafter"/>
</dbReference>
<dbReference type="OrthoDB" id="5795902at2759"/>
<keyword evidence="10" id="KW-1185">Reference proteome</keyword>
<dbReference type="KEGG" id="lgi:LOTGIDRAFT_235899"/>